<dbReference type="EMBL" id="BSXW01000497">
    <property type="protein sequence ID" value="GMF23982.1"/>
    <property type="molecule type" value="Genomic_DNA"/>
</dbReference>
<protein>
    <submittedName>
        <fullName evidence="2">Unnamed protein product</fullName>
    </submittedName>
</protein>
<organism evidence="2 3">
    <name type="scientific">Phytophthora lilii</name>
    <dbReference type="NCBI Taxonomy" id="2077276"/>
    <lineage>
        <taxon>Eukaryota</taxon>
        <taxon>Sar</taxon>
        <taxon>Stramenopiles</taxon>
        <taxon>Oomycota</taxon>
        <taxon>Peronosporomycetes</taxon>
        <taxon>Peronosporales</taxon>
        <taxon>Peronosporaceae</taxon>
        <taxon>Phytophthora</taxon>
    </lineage>
</organism>
<proteinExistence type="predicted"/>
<feature type="signal peptide" evidence="1">
    <location>
        <begin position="1"/>
        <end position="21"/>
    </location>
</feature>
<dbReference type="Proteomes" id="UP001165083">
    <property type="component" value="Unassembled WGS sequence"/>
</dbReference>
<keyword evidence="3" id="KW-1185">Reference proteome</keyword>
<dbReference type="OrthoDB" id="128648at2759"/>
<reference evidence="2" key="1">
    <citation type="submission" date="2023-04" db="EMBL/GenBank/DDBJ databases">
        <title>Phytophthora lilii NBRC 32176.</title>
        <authorList>
            <person name="Ichikawa N."/>
            <person name="Sato H."/>
            <person name="Tonouchi N."/>
        </authorList>
    </citation>
    <scope>NUCLEOTIDE SEQUENCE</scope>
    <source>
        <strain evidence="2">NBRC 32176</strain>
    </source>
</reference>
<dbReference type="AlphaFoldDB" id="A0A9W6U1D0"/>
<feature type="chain" id="PRO_5040833036" evidence="1">
    <location>
        <begin position="22"/>
        <end position="499"/>
    </location>
</feature>
<accession>A0A9W6U1D0</accession>
<keyword evidence="1" id="KW-0732">Signal</keyword>
<comment type="caution">
    <text evidence="2">The sequence shown here is derived from an EMBL/GenBank/DDBJ whole genome shotgun (WGS) entry which is preliminary data.</text>
</comment>
<evidence type="ECO:0000313" key="3">
    <source>
        <dbReference type="Proteomes" id="UP001165083"/>
    </source>
</evidence>
<evidence type="ECO:0000256" key="1">
    <source>
        <dbReference type="SAM" id="SignalP"/>
    </source>
</evidence>
<gene>
    <name evidence="2" type="ORF">Plil01_000976700</name>
</gene>
<name>A0A9W6U1D0_9STRA</name>
<sequence length="499" mass="55584">MPLYNIVLVVVAIFLAHEVAAGAATDSKEVVDQLSAGNLFRTYEAADDYGEERVITGLNKLTDAAKKGALKLVNNPKVQSLLGNKKSWSSILKATKLDDSAASVLSANGFKALNSYVEAFNTKNPKHQMSLVRMLTEQYGDDAVARALVQVRRSFSSTPQSKDIATKLKLEQVEVWYTDKRTIDDVFNLLKLKDDGDRVFGSRKLELLEDYITLFNTRNNAHETLLQAFTTGLGGEATLAKLLVRAKADAFSVEKASELQRAQFSQWLANDVQPKSVLLMLKGDDAVTDITTYLRTLNRYVEEYNTKNPTAQVSLLRTLSGQYGEANVAKALVAAKQNRGTRTIAMKLETELLTGWLESGKSVDDVFKRLKLFYDGRLVLTSRKLEVLESYIKLFNHEKSGEATLLKTLIKGFNGDANLATILLHAKDNRHSAVKATALQKEQFDRWVEKGIDPVNGVLRRVFKVDDNAATDSQKLVASQYKEFFHREINLPSGNLDPR</sequence>
<evidence type="ECO:0000313" key="2">
    <source>
        <dbReference type="EMBL" id="GMF23982.1"/>
    </source>
</evidence>